<dbReference type="GO" id="GO:0008440">
    <property type="term" value="F:inositol-1,4,5-trisphosphate 3-kinase activity"/>
    <property type="evidence" value="ECO:0007669"/>
    <property type="project" value="TreeGrafter"/>
</dbReference>
<feature type="compositionally biased region" description="Low complexity" evidence="5">
    <location>
        <begin position="390"/>
        <end position="401"/>
    </location>
</feature>
<dbReference type="InterPro" id="IPR005522">
    <property type="entry name" value="IPK"/>
</dbReference>
<dbReference type="GO" id="GO:0005737">
    <property type="term" value="C:cytoplasm"/>
    <property type="evidence" value="ECO:0007669"/>
    <property type="project" value="TreeGrafter"/>
</dbReference>
<dbReference type="GO" id="GO:0005634">
    <property type="term" value="C:nucleus"/>
    <property type="evidence" value="ECO:0007669"/>
    <property type="project" value="TreeGrafter"/>
</dbReference>
<feature type="compositionally biased region" description="Basic and acidic residues" evidence="5">
    <location>
        <begin position="1065"/>
        <end position="1074"/>
    </location>
</feature>
<feature type="region of interest" description="Disordered" evidence="5">
    <location>
        <begin position="843"/>
        <end position="902"/>
    </location>
</feature>
<feature type="region of interest" description="Disordered" evidence="5">
    <location>
        <begin position="1063"/>
        <end position="1105"/>
    </location>
</feature>
<dbReference type="Gene3D" id="3.30.470.160">
    <property type="entry name" value="Inositol polyphosphate kinase"/>
    <property type="match status" value="1"/>
</dbReference>
<dbReference type="OMA" id="HIIPEWM"/>
<dbReference type="KEGG" id="cput:CONPUDRAFT_165111"/>
<evidence type="ECO:0000313" key="7">
    <source>
        <dbReference type="Proteomes" id="UP000053558"/>
    </source>
</evidence>
<feature type="compositionally biased region" description="Basic and acidic residues" evidence="5">
    <location>
        <begin position="843"/>
        <end position="855"/>
    </location>
</feature>
<sequence>MGPSSLEKDHRQQSIQFPPSPPSSATVTAHSSPRIDPLAFTDQTSLPKLFPAKPAYRRANSQSVHWSSTPTRDTHHQQSSSQPDPSHERVPPPKTARALTLPSSSRELAVAPETPLGSVSKIAKPPSRHSSSSSYTSSSKYQPQDHPNTPSTGIGRKVAASLQLFKESQPLSPSEEQAKELTKPDTAPGKRRSSSHEDDVAEAKFEFVKRADWPDPETAAIRRERSTTALSRVRTRESAGYDDSERDMKPVTRDNVLDEVGHWRRDVLSRQEASRGRPRERPSGIPSHDSSIPSPKVEAPEFITPPPYHRPSSRGYPPSPSPSRSPAHRIPPDSYESSPNISPSLPSPLHDSPRVFTSPQPSTPVPTHFQLSDSDYRPYSPWSTDDDWETASMTAASTTAETSDELPSPPDGITFPVRYNSTTGYDEPEVVENGRDDANSETNDLDDDYLDLAMNHSQENLPHIPLRPFRNQVGGHSAIYKFTKRAVCKPLVSRENQFYEAVEREAPPLLSFIPRYLGVMLVTYRRVPIGSNSPPEAGSPPVSTMPMPAPQMSSRTVSEPNHRSLPSSFHDGAETEEAEMPEVLLDRNRHIVPEWVLRMGSRNRSMSNSSTPSPKFIKNRHLKRLHFNGATASSPDLNAEAASQPQHSIPLFKRRLLGRESTIPLEEEALTPMNSPVQRSREISITSFADCRSARKKYDSEAAGSGTRPDLRPFHSELGLGGREQPVWFGGTGSTVVNTKLKDHVFNTILRRFHRRSSRRCFFDANGRVDEEAEMADSEENGADIRSPHPKRRSAATAGRLKEIVDAEAQRLTPSSPLRRTNSASAVEDQLQHHAPEEIFSMDFDKSNHGSHDTELNGQLESSLARSRSRSRSVDLLPQHAHKVSISPAPQPLLPEQPSPDRSITRQNHFILMEDLTGRLKRPCVLDLKMGTRQYGMDATSAKKKSQRKKCDRTTSRPLGVRMCGMQVWNAKTQSYITQDKYVGREVTAGDFPSILSSFLHNGDRLLIWQIPVLMQKFYALARIVNRLKGYRFYGCSLLLIYDGDDEAQKSFKSSALDQPYARGKRGESLERSRARSASKQKTLRRSHSEDLLVGPVAKRPGGRRKRGEINVRIVDFAHTTTSRDWLPYPLSEYSTSQQVTSSKGYQADVDPETGLIYARFPPHFPDEPDRGFLFGLKSLTQTLENVWNEERMRRMKTLRDDPSAPICQLPALFTDGKEVFDDIFGHGDDDPGMLST</sequence>
<dbReference type="Proteomes" id="UP000053558">
    <property type="component" value="Unassembled WGS sequence"/>
</dbReference>
<feature type="compositionally biased region" description="Polar residues" evidence="5">
    <location>
        <begin position="551"/>
        <end position="567"/>
    </location>
</feature>
<keyword evidence="2 4" id="KW-0808">Transferase</keyword>
<evidence type="ECO:0000256" key="2">
    <source>
        <dbReference type="ARBA" id="ARBA00022679"/>
    </source>
</evidence>
<dbReference type="GO" id="GO:0046854">
    <property type="term" value="P:phosphatidylinositol phosphate biosynthetic process"/>
    <property type="evidence" value="ECO:0007669"/>
    <property type="project" value="TreeGrafter"/>
</dbReference>
<feature type="compositionally biased region" description="Pro residues" evidence="5">
    <location>
        <begin position="889"/>
        <end position="898"/>
    </location>
</feature>
<dbReference type="EC" id="2.7.-.-" evidence="4"/>
<feature type="compositionally biased region" description="Low complexity" evidence="5">
    <location>
        <begin position="337"/>
        <end position="350"/>
    </location>
</feature>
<proteinExistence type="inferred from homology"/>
<feature type="compositionally biased region" description="Basic and acidic residues" evidence="5">
    <location>
        <begin position="800"/>
        <end position="809"/>
    </location>
</feature>
<feature type="region of interest" description="Disordered" evidence="5">
    <location>
        <begin position="217"/>
        <end position="415"/>
    </location>
</feature>
<dbReference type="Pfam" id="PF03770">
    <property type="entry name" value="IPK"/>
    <property type="match status" value="1"/>
</dbReference>
<feature type="compositionally biased region" description="Basic and acidic residues" evidence="5">
    <location>
        <begin position="1"/>
        <end position="12"/>
    </location>
</feature>
<feature type="compositionally biased region" description="Polar residues" evidence="5">
    <location>
        <begin position="140"/>
        <end position="152"/>
    </location>
</feature>
<feature type="region of interest" description="Disordered" evidence="5">
    <location>
        <begin position="773"/>
        <end position="829"/>
    </location>
</feature>
<dbReference type="InterPro" id="IPR038286">
    <property type="entry name" value="IPK_sf"/>
</dbReference>
<dbReference type="GeneID" id="19205253"/>
<evidence type="ECO:0000256" key="1">
    <source>
        <dbReference type="ARBA" id="ARBA00007374"/>
    </source>
</evidence>
<dbReference type="GO" id="GO:0032958">
    <property type="term" value="P:inositol phosphate biosynthetic process"/>
    <property type="evidence" value="ECO:0007669"/>
    <property type="project" value="InterPro"/>
</dbReference>
<feature type="compositionally biased region" description="Basic residues" evidence="5">
    <location>
        <begin position="1075"/>
        <end position="1086"/>
    </location>
</feature>
<feature type="region of interest" description="Disordered" evidence="5">
    <location>
        <begin position="1"/>
        <end position="203"/>
    </location>
</feature>
<reference evidence="7" key="1">
    <citation type="journal article" date="2012" name="Science">
        <title>The Paleozoic origin of enzymatic lignin decomposition reconstructed from 31 fungal genomes.</title>
        <authorList>
            <person name="Floudas D."/>
            <person name="Binder M."/>
            <person name="Riley R."/>
            <person name="Barry K."/>
            <person name="Blanchette R.A."/>
            <person name="Henrissat B."/>
            <person name="Martinez A.T."/>
            <person name="Otillar R."/>
            <person name="Spatafora J.W."/>
            <person name="Yadav J.S."/>
            <person name="Aerts A."/>
            <person name="Benoit I."/>
            <person name="Boyd A."/>
            <person name="Carlson A."/>
            <person name="Copeland A."/>
            <person name="Coutinho P.M."/>
            <person name="de Vries R.P."/>
            <person name="Ferreira P."/>
            <person name="Findley K."/>
            <person name="Foster B."/>
            <person name="Gaskell J."/>
            <person name="Glotzer D."/>
            <person name="Gorecki P."/>
            <person name="Heitman J."/>
            <person name="Hesse C."/>
            <person name="Hori C."/>
            <person name="Igarashi K."/>
            <person name="Jurgens J.A."/>
            <person name="Kallen N."/>
            <person name="Kersten P."/>
            <person name="Kohler A."/>
            <person name="Kuees U."/>
            <person name="Kumar T.K.A."/>
            <person name="Kuo A."/>
            <person name="LaButti K."/>
            <person name="Larrondo L.F."/>
            <person name="Lindquist E."/>
            <person name="Ling A."/>
            <person name="Lombard V."/>
            <person name="Lucas S."/>
            <person name="Lundell T."/>
            <person name="Martin R."/>
            <person name="McLaughlin D.J."/>
            <person name="Morgenstern I."/>
            <person name="Morin E."/>
            <person name="Murat C."/>
            <person name="Nagy L.G."/>
            <person name="Nolan M."/>
            <person name="Ohm R.A."/>
            <person name="Patyshakuliyeva A."/>
            <person name="Rokas A."/>
            <person name="Ruiz-Duenas F.J."/>
            <person name="Sabat G."/>
            <person name="Salamov A."/>
            <person name="Samejima M."/>
            <person name="Schmutz J."/>
            <person name="Slot J.C."/>
            <person name="St John F."/>
            <person name="Stenlid J."/>
            <person name="Sun H."/>
            <person name="Sun S."/>
            <person name="Syed K."/>
            <person name="Tsang A."/>
            <person name="Wiebenga A."/>
            <person name="Young D."/>
            <person name="Pisabarro A."/>
            <person name="Eastwood D.C."/>
            <person name="Martin F."/>
            <person name="Cullen D."/>
            <person name="Grigoriev I.V."/>
            <person name="Hibbett D.S."/>
        </authorList>
    </citation>
    <scope>NUCLEOTIDE SEQUENCE [LARGE SCALE GENOMIC DNA]</scope>
    <source>
        <strain evidence="7">RWD-64-598 SS2</strain>
    </source>
</reference>
<comment type="similarity">
    <text evidence="1 4">Belongs to the inositol phosphokinase (IPK) family.</text>
</comment>
<keyword evidence="7" id="KW-1185">Reference proteome</keyword>
<evidence type="ECO:0000256" key="5">
    <source>
        <dbReference type="SAM" id="MobiDB-lite"/>
    </source>
</evidence>
<dbReference type="AlphaFoldDB" id="A0A5M3MTN5"/>
<feature type="region of interest" description="Disordered" evidence="5">
    <location>
        <begin position="422"/>
        <end position="441"/>
    </location>
</feature>
<feature type="compositionally biased region" description="Polar residues" evidence="5">
    <location>
        <begin position="59"/>
        <end position="71"/>
    </location>
</feature>
<dbReference type="EMBL" id="JH711577">
    <property type="protein sequence ID" value="EIW82529.1"/>
    <property type="molecule type" value="Genomic_DNA"/>
</dbReference>
<evidence type="ECO:0000256" key="4">
    <source>
        <dbReference type="RuleBase" id="RU363090"/>
    </source>
</evidence>
<accession>A0A5M3MTN5</accession>
<feature type="compositionally biased region" description="Basic and acidic residues" evidence="5">
    <location>
        <begin position="246"/>
        <end position="282"/>
    </location>
</feature>
<name>A0A5M3MTN5_CONPW</name>
<feature type="compositionally biased region" description="Low complexity" evidence="5">
    <location>
        <begin position="128"/>
        <end position="139"/>
    </location>
</feature>
<feature type="compositionally biased region" description="Basic and acidic residues" evidence="5">
    <location>
        <begin position="194"/>
        <end position="203"/>
    </location>
</feature>
<dbReference type="PANTHER" id="PTHR12400:SF21">
    <property type="entry name" value="KINASE"/>
    <property type="match status" value="1"/>
</dbReference>
<dbReference type="PANTHER" id="PTHR12400">
    <property type="entry name" value="INOSITOL POLYPHOSPHATE KINASE"/>
    <property type="match status" value="1"/>
</dbReference>
<feature type="compositionally biased region" description="Polar residues" evidence="5">
    <location>
        <begin position="812"/>
        <end position="825"/>
    </location>
</feature>
<feature type="region of interest" description="Disordered" evidence="5">
    <location>
        <begin position="530"/>
        <end position="570"/>
    </location>
</feature>
<protein>
    <recommendedName>
        <fullName evidence="4">Kinase</fullName>
        <ecNumber evidence="4">2.7.-.-</ecNumber>
    </recommendedName>
</protein>
<comment type="caution">
    <text evidence="6">The sequence shown here is derived from an EMBL/GenBank/DDBJ whole genome shotgun (WGS) entry which is preliminary data.</text>
</comment>
<dbReference type="SUPFAM" id="SSF56104">
    <property type="entry name" value="SAICAR synthase-like"/>
    <property type="match status" value="1"/>
</dbReference>
<evidence type="ECO:0000256" key="3">
    <source>
        <dbReference type="ARBA" id="ARBA00022777"/>
    </source>
</evidence>
<feature type="compositionally biased region" description="Acidic residues" evidence="5">
    <location>
        <begin position="773"/>
        <end position="782"/>
    </location>
</feature>
<dbReference type="GO" id="GO:0000824">
    <property type="term" value="F:inositol-1,4,5,6-tetrakisphosphate 3-kinase activity"/>
    <property type="evidence" value="ECO:0007669"/>
    <property type="project" value="TreeGrafter"/>
</dbReference>
<gene>
    <name evidence="6" type="ORF">CONPUDRAFT_165111</name>
</gene>
<feature type="compositionally biased region" description="Low complexity" evidence="5">
    <location>
        <begin position="13"/>
        <end position="32"/>
    </location>
</feature>
<keyword evidence="3 4" id="KW-0418">Kinase</keyword>
<dbReference type="RefSeq" id="XP_007768164.1">
    <property type="nucleotide sequence ID" value="XM_007769974.1"/>
</dbReference>
<evidence type="ECO:0000313" key="6">
    <source>
        <dbReference type="EMBL" id="EIW82529.1"/>
    </source>
</evidence>
<dbReference type="OrthoDB" id="2573163at2759"/>
<organism evidence="6 7">
    <name type="scientific">Coniophora puteana (strain RWD-64-598)</name>
    <name type="common">Brown rot fungus</name>
    <dbReference type="NCBI Taxonomy" id="741705"/>
    <lineage>
        <taxon>Eukaryota</taxon>
        <taxon>Fungi</taxon>
        <taxon>Dikarya</taxon>
        <taxon>Basidiomycota</taxon>
        <taxon>Agaricomycotina</taxon>
        <taxon>Agaricomycetes</taxon>
        <taxon>Agaricomycetidae</taxon>
        <taxon>Boletales</taxon>
        <taxon>Coniophorineae</taxon>
        <taxon>Coniophoraceae</taxon>
        <taxon>Coniophora</taxon>
    </lineage>
</organism>